<dbReference type="AlphaFoldDB" id="D7DXC4"/>
<dbReference type="Proteomes" id="UP000001511">
    <property type="component" value="Chromosome"/>
</dbReference>
<proteinExistence type="predicted"/>
<reference evidence="1 2" key="1">
    <citation type="journal article" date="2010" name="PLoS ONE">
        <title>Genome erosion in a nitrogen-fixing vertically transmitted endosymbiotic multicellular cyanobacterium.</title>
        <authorList>
            <person name="Ran L."/>
            <person name="Larsson J."/>
            <person name="Vigil-Stenman T."/>
            <person name="Nylander J.A."/>
            <person name="Ininbergs K."/>
            <person name="Zheng W.W."/>
            <person name="Lapidus A."/>
            <person name="Lowry S."/>
            <person name="Haselkorn R."/>
            <person name="Bergman B."/>
        </authorList>
    </citation>
    <scope>NUCLEOTIDE SEQUENCE [LARGE SCALE GENOMIC DNA]</scope>
    <source>
        <strain evidence="1 2">0708</strain>
    </source>
</reference>
<dbReference type="KEGG" id="naz:Aazo_2197"/>
<accession>D7DXC4</accession>
<dbReference type="HOGENOM" id="CLU_3027794_0_0_3"/>
<evidence type="ECO:0000313" key="2">
    <source>
        <dbReference type="Proteomes" id="UP000001511"/>
    </source>
</evidence>
<organism evidence="1 2">
    <name type="scientific">Nostoc azollae (strain 0708)</name>
    <name type="common">Anabaena azollae (strain 0708)</name>
    <dbReference type="NCBI Taxonomy" id="551115"/>
    <lineage>
        <taxon>Bacteria</taxon>
        <taxon>Bacillati</taxon>
        <taxon>Cyanobacteriota</taxon>
        <taxon>Cyanophyceae</taxon>
        <taxon>Nostocales</taxon>
        <taxon>Nostocaceae</taxon>
        <taxon>Trichormus</taxon>
    </lineage>
</organism>
<sequence length="55" mass="6081">MAGFFSTTIFNTHLLIVIATDFRAAQNFSSTGQGSLVCKTFWADGEFFSGPNWLE</sequence>
<name>D7DXC4_NOSA0</name>
<protein>
    <submittedName>
        <fullName evidence="1">Uncharacterized protein</fullName>
    </submittedName>
</protein>
<gene>
    <name evidence="1" type="ordered locus">Aazo_2197</name>
</gene>
<evidence type="ECO:0000313" key="1">
    <source>
        <dbReference type="EMBL" id="ADI64200.1"/>
    </source>
</evidence>
<keyword evidence="2" id="KW-1185">Reference proteome</keyword>
<dbReference type="EMBL" id="CP002059">
    <property type="protein sequence ID" value="ADI64200.1"/>
    <property type="molecule type" value="Genomic_DNA"/>
</dbReference>